<reference evidence="4" key="1">
    <citation type="journal article" date="2019" name="Int. J. Syst. Evol. Microbiol.">
        <title>The Global Catalogue of Microorganisms (GCM) 10K type strain sequencing project: providing services to taxonomists for standard genome sequencing and annotation.</title>
        <authorList>
            <consortium name="The Broad Institute Genomics Platform"/>
            <consortium name="The Broad Institute Genome Sequencing Center for Infectious Disease"/>
            <person name="Wu L."/>
            <person name="Ma J."/>
        </authorList>
    </citation>
    <scope>NUCLEOTIDE SEQUENCE [LARGE SCALE GENOMIC DNA]</scope>
    <source>
        <strain evidence="4">KCTC 52449</strain>
    </source>
</reference>
<name>A0ABV7JZ86_9ALTE</name>
<sequence length="526" mass="58881">MLEQQPMQNKQQFIQQALSAINQRDYVAAHSACVTLIKHYGDDAEAYFLLGIVHIEILQIQKAVRLLNKSAELTPEPQTYAYLTKCYALLGNMPAAVDAASRCPVSSLDKPLALDTVGVSLSRVGLHEEALKYFKAALAKAPDNASFYYNFAVSAKFAGQFDTARQAFEQAIALKPDYYQAHYALSDLGGISDTNNHIERLSVLHAKTTDIDGKLHLSHALAKEYEAFKEYDKAFNVLSEAKQAKRRQFTAVEQHYDAIFNWLQAQQPAVSSANQGDPSSQPIFVLGMPRSGTTLVERIITSHSQVASGGELQDFGLAVKELAKTPSNQVLDLPTLQAAEQLSFAELGSRYLERTSFLLNNKKYLVDKLPFNFFYVGLIRRALPNAKIVCLLRDPMDTCIGNFRQLFSLSSPYFAYAYDLESTGRFYKNFYSLVHHWQNLFPHNVRLQSYEELVTRPAEEIPALIDFCGLSWEAACLQVEKNKAPVSTASKVQVREAINTRSIGRWRQYAAHTAKLEALLADLKAN</sequence>
<evidence type="ECO:0000256" key="2">
    <source>
        <dbReference type="PROSITE-ProRule" id="PRU00339"/>
    </source>
</evidence>
<keyword evidence="4" id="KW-1185">Reference proteome</keyword>
<keyword evidence="2" id="KW-0802">TPR repeat</keyword>
<protein>
    <submittedName>
        <fullName evidence="3">Tetratricopeptide repeat-containing sulfotransferase family protein</fullName>
    </submittedName>
</protein>
<evidence type="ECO:0000256" key="1">
    <source>
        <dbReference type="ARBA" id="ARBA00022679"/>
    </source>
</evidence>
<gene>
    <name evidence="3" type="ORF">ACFOEW_09485</name>
</gene>
<dbReference type="InterPro" id="IPR026634">
    <property type="entry name" value="TPST-like"/>
</dbReference>
<dbReference type="InterPro" id="IPR019734">
    <property type="entry name" value="TPR_rpt"/>
</dbReference>
<feature type="repeat" description="TPR" evidence="2">
    <location>
        <begin position="44"/>
        <end position="77"/>
    </location>
</feature>
<dbReference type="SUPFAM" id="SSF48452">
    <property type="entry name" value="TPR-like"/>
    <property type="match status" value="1"/>
</dbReference>
<dbReference type="PROSITE" id="PS50005">
    <property type="entry name" value="TPR"/>
    <property type="match status" value="3"/>
</dbReference>
<dbReference type="SUPFAM" id="SSF52540">
    <property type="entry name" value="P-loop containing nucleoside triphosphate hydrolases"/>
    <property type="match status" value="1"/>
</dbReference>
<evidence type="ECO:0000313" key="4">
    <source>
        <dbReference type="Proteomes" id="UP001595477"/>
    </source>
</evidence>
<dbReference type="InterPro" id="IPR027417">
    <property type="entry name" value="P-loop_NTPase"/>
</dbReference>
<dbReference type="PANTHER" id="PTHR12788:SF10">
    <property type="entry name" value="PROTEIN-TYROSINE SULFOTRANSFERASE"/>
    <property type="match status" value="1"/>
</dbReference>
<comment type="caution">
    <text evidence="3">The sequence shown here is derived from an EMBL/GenBank/DDBJ whole genome shotgun (WGS) entry which is preliminary data.</text>
</comment>
<dbReference type="PANTHER" id="PTHR12788">
    <property type="entry name" value="PROTEIN-TYROSINE SULFOTRANSFERASE 2"/>
    <property type="match status" value="1"/>
</dbReference>
<dbReference type="InterPro" id="IPR011990">
    <property type="entry name" value="TPR-like_helical_dom_sf"/>
</dbReference>
<dbReference type="Pfam" id="PF14559">
    <property type="entry name" value="TPR_19"/>
    <property type="match status" value="1"/>
</dbReference>
<dbReference type="RefSeq" id="WP_241155788.1">
    <property type="nucleotide sequence ID" value="NZ_JBHRSX010000017.1"/>
</dbReference>
<keyword evidence="1" id="KW-0808">Transferase</keyword>
<dbReference type="Gene3D" id="3.40.50.300">
    <property type="entry name" value="P-loop containing nucleotide triphosphate hydrolases"/>
    <property type="match status" value="1"/>
</dbReference>
<dbReference type="SMART" id="SM00028">
    <property type="entry name" value="TPR"/>
    <property type="match status" value="3"/>
</dbReference>
<dbReference type="Pfam" id="PF13469">
    <property type="entry name" value="Sulfotransfer_3"/>
    <property type="match status" value="1"/>
</dbReference>
<feature type="repeat" description="TPR" evidence="2">
    <location>
        <begin position="145"/>
        <end position="178"/>
    </location>
</feature>
<dbReference type="Gene3D" id="1.25.40.10">
    <property type="entry name" value="Tetratricopeptide repeat domain"/>
    <property type="match status" value="2"/>
</dbReference>
<organism evidence="3 4">
    <name type="scientific">Alteromonas oceani</name>
    <dbReference type="NCBI Taxonomy" id="2071609"/>
    <lineage>
        <taxon>Bacteria</taxon>
        <taxon>Pseudomonadati</taxon>
        <taxon>Pseudomonadota</taxon>
        <taxon>Gammaproteobacteria</taxon>
        <taxon>Alteromonadales</taxon>
        <taxon>Alteromonadaceae</taxon>
        <taxon>Alteromonas/Salinimonas group</taxon>
        <taxon>Alteromonas</taxon>
    </lineage>
</organism>
<evidence type="ECO:0000313" key="3">
    <source>
        <dbReference type="EMBL" id="MFC3202049.1"/>
    </source>
</evidence>
<dbReference type="Proteomes" id="UP001595477">
    <property type="component" value="Unassembled WGS sequence"/>
</dbReference>
<feature type="repeat" description="TPR" evidence="2">
    <location>
        <begin position="111"/>
        <end position="144"/>
    </location>
</feature>
<dbReference type="EMBL" id="JBHRSX010000017">
    <property type="protein sequence ID" value="MFC3202049.1"/>
    <property type="molecule type" value="Genomic_DNA"/>
</dbReference>
<proteinExistence type="predicted"/>
<accession>A0ABV7JZ86</accession>